<feature type="domain" description="Phlebovirus glycoprotein G2 fusion" evidence="2">
    <location>
        <begin position="2"/>
        <end position="66"/>
    </location>
</feature>
<dbReference type="Pfam" id="PF07245">
    <property type="entry name" value="Phlebovirus_G2"/>
    <property type="match status" value="1"/>
</dbReference>
<gene>
    <name evidence="3" type="primary">Necator_chrIII.g8916</name>
    <name evidence="3" type="ORF">RB195_008151</name>
</gene>
<protein>
    <recommendedName>
        <fullName evidence="2">Phlebovirus glycoprotein G2 fusion domain-containing protein</fullName>
    </recommendedName>
</protein>
<dbReference type="Proteomes" id="UP001303046">
    <property type="component" value="Unassembled WGS sequence"/>
</dbReference>
<reference evidence="3 4" key="1">
    <citation type="submission" date="2023-08" db="EMBL/GenBank/DDBJ databases">
        <title>A Necator americanus chromosomal reference genome.</title>
        <authorList>
            <person name="Ilik V."/>
            <person name="Petrzelkova K.J."/>
            <person name="Pardy F."/>
            <person name="Fuh T."/>
            <person name="Niatou-Singa F.S."/>
            <person name="Gouil Q."/>
            <person name="Baker L."/>
            <person name="Ritchie M.E."/>
            <person name="Jex A.R."/>
            <person name="Gazzola D."/>
            <person name="Li H."/>
            <person name="Toshio Fujiwara R."/>
            <person name="Zhan B."/>
            <person name="Aroian R.V."/>
            <person name="Pafco B."/>
            <person name="Schwarz E.M."/>
        </authorList>
    </citation>
    <scope>NUCLEOTIDE SEQUENCE [LARGE SCALE GENOMIC DNA]</scope>
    <source>
        <strain evidence="3 4">Aroian</strain>
        <tissue evidence="3">Whole animal</tissue>
    </source>
</reference>
<name>A0ABR1CM95_NECAM</name>
<sequence length="252" mass="28764">MLKLNTYNQEACFRLVNKNVTVLQHKFLWKGLHLNCKKQSLMFTRNTNQKVIDAKRCAHSESCTGLKYFNITSVFYDEIENRLPVRRPWISFEAVRDTEVIAKIPTLVTAELLVTFKRDVTAAIEEVTDPTRTISNTIAQGCHHCTRRAISNVTCTSTNQAARPAIRCDDKHFTIPCSPEGTTLNHVTNQVHSHASPTEAEMHGFVWHQGNKLRDYSNPAMSPHDPGDSEENHRRRKHCPRRNCVSGYSPHN</sequence>
<feature type="region of interest" description="Disordered" evidence="1">
    <location>
        <begin position="213"/>
        <end position="252"/>
    </location>
</feature>
<keyword evidence="4" id="KW-1185">Reference proteome</keyword>
<evidence type="ECO:0000256" key="1">
    <source>
        <dbReference type="SAM" id="MobiDB-lite"/>
    </source>
</evidence>
<organism evidence="3 4">
    <name type="scientific">Necator americanus</name>
    <name type="common">Human hookworm</name>
    <dbReference type="NCBI Taxonomy" id="51031"/>
    <lineage>
        <taxon>Eukaryota</taxon>
        <taxon>Metazoa</taxon>
        <taxon>Ecdysozoa</taxon>
        <taxon>Nematoda</taxon>
        <taxon>Chromadorea</taxon>
        <taxon>Rhabditida</taxon>
        <taxon>Rhabditina</taxon>
        <taxon>Rhabditomorpha</taxon>
        <taxon>Strongyloidea</taxon>
        <taxon>Ancylostomatidae</taxon>
        <taxon>Bunostominae</taxon>
        <taxon>Necator</taxon>
    </lineage>
</organism>
<accession>A0ABR1CM95</accession>
<evidence type="ECO:0000313" key="3">
    <source>
        <dbReference type="EMBL" id="KAK6739491.1"/>
    </source>
</evidence>
<comment type="caution">
    <text evidence="3">The sequence shown here is derived from an EMBL/GenBank/DDBJ whole genome shotgun (WGS) entry which is preliminary data.</text>
</comment>
<evidence type="ECO:0000259" key="2">
    <source>
        <dbReference type="Pfam" id="PF07245"/>
    </source>
</evidence>
<dbReference type="InterPro" id="IPR009878">
    <property type="entry name" value="Phlebovirus_G2_fusion"/>
</dbReference>
<proteinExistence type="predicted"/>
<dbReference type="EMBL" id="JAVFWL010000003">
    <property type="protein sequence ID" value="KAK6739491.1"/>
    <property type="molecule type" value="Genomic_DNA"/>
</dbReference>
<evidence type="ECO:0000313" key="4">
    <source>
        <dbReference type="Proteomes" id="UP001303046"/>
    </source>
</evidence>